<dbReference type="InterPro" id="IPR000383">
    <property type="entry name" value="Xaa-Pro-like_dom"/>
</dbReference>
<dbReference type="InterPro" id="IPR013736">
    <property type="entry name" value="Xaa-Pro_dipept_C"/>
</dbReference>
<feature type="domain" description="Xaa-Pro dipeptidyl-peptidase C-terminal" evidence="2">
    <location>
        <begin position="478"/>
        <end position="714"/>
    </location>
</feature>
<gene>
    <name evidence="3" type="ORF">UFOPK2658_00237</name>
</gene>
<name>A0A6J6QGZ4_9ZZZZ</name>
<evidence type="ECO:0000313" key="3">
    <source>
        <dbReference type="EMBL" id="CAB4708325.1"/>
    </source>
</evidence>
<dbReference type="Gene3D" id="3.40.50.1820">
    <property type="entry name" value="alpha/beta hydrolase"/>
    <property type="match status" value="1"/>
</dbReference>
<dbReference type="AlphaFoldDB" id="A0A6J6QGZ4"/>
<proteinExistence type="predicted"/>
<accession>A0A6J6QGZ4</accession>
<protein>
    <submittedName>
        <fullName evidence="3">Unannotated protein</fullName>
    </submittedName>
</protein>
<dbReference type="InterPro" id="IPR008979">
    <property type="entry name" value="Galactose-bd-like_sf"/>
</dbReference>
<dbReference type="PROSITE" id="PS51257">
    <property type="entry name" value="PROKAR_LIPOPROTEIN"/>
    <property type="match status" value="1"/>
</dbReference>
<evidence type="ECO:0000259" key="2">
    <source>
        <dbReference type="SMART" id="SM00939"/>
    </source>
</evidence>
<dbReference type="SUPFAM" id="SSF53474">
    <property type="entry name" value="alpha/beta-Hydrolases"/>
    <property type="match status" value="1"/>
</dbReference>
<dbReference type="EMBL" id="CAEZYH010000004">
    <property type="protein sequence ID" value="CAB4708325.1"/>
    <property type="molecule type" value="Genomic_DNA"/>
</dbReference>
<organism evidence="3">
    <name type="scientific">freshwater metagenome</name>
    <dbReference type="NCBI Taxonomy" id="449393"/>
    <lineage>
        <taxon>unclassified sequences</taxon>
        <taxon>metagenomes</taxon>
        <taxon>ecological metagenomes</taxon>
    </lineage>
</organism>
<dbReference type="Pfam" id="PF08530">
    <property type="entry name" value="PepX_C"/>
    <property type="match status" value="1"/>
</dbReference>
<dbReference type="InterPro" id="IPR005674">
    <property type="entry name" value="CocE/Ser_esterase"/>
</dbReference>
<dbReference type="GO" id="GO:0008239">
    <property type="term" value="F:dipeptidyl-peptidase activity"/>
    <property type="evidence" value="ECO:0007669"/>
    <property type="project" value="InterPro"/>
</dbReference>
<evidence type="ECO:0000256" key="1">
    <source>
        <dbReference type="ARBA" id="ARBA00022801"/>
    </source>
</evidence>
<reference evidence="3" key="1">
    <citation type="submission" date="2020-05" db="EMBL/GenBank/DDBJ databases">
        <authorList>
            <person name="Chiriac C."/>
            <person name="Salcher M."/>
            <person name="Ghai R."/>
            <person name="Kavagutti S V."/>
        </authorList>
    </citation>
    <scope>NUCLEOTIDE SEQUENCE</scope>
</reference>
<keyword evidence="1" id="KW-0378">Hydrolase</keyword>
<dbReference type="SUPFAM" id="SSF49785">
    <property type="entry name" value="Galactose-binding domain-like"/>
    <property type="match status" value="1"/>
</dbReference>
<sequence length="741" mass="79607">MSHTARRIFASTAAFATVISLVACSSDSDSTSTEAPTTESATTLAPLPLATYTVRPGAHQIAVIDAEPSTDLQIQAQDGTVAAEGTTDEQGSYLARNLEVGLYKVVNADMSAASAEVVVYDATFIPDQSFYSDQELPAPGFGYLTTRDGTTLSINVMFPGKVEDGPYPTVVEYSGYAPSNPNDTTFGQLFTTLGYAYVAVNMRGTGCSGGSFGYFEESQSLDGYDAIEAIAAQPWVLDNEVGMVGISYPGISQLFVAATQPPSLAAITPLSVIDDSARSTLRPGGILNTGFAVKWTKERMDSAAVYGQGWSKEMADSGDTICADNQKLRLQNPDLISEINNNVFYAPEVGDPINPSMFVDKINVPVFLAGAWQDEQTGGHFPAFIDKFTGTPHMYTTLVNGLHTESLGPAVFPRYAEFLSLYVAKKVPDLSAAYVIAMVLTPSIFKVATPIVQENRFAGMTFEEALEIFESEPSVRILFEEGAADGQTPGTPLNRWRADFSAWPIPEAQTLRYNLGDNGTLGTDVAQTSSTKYTADPSATPETFFGGEGSIWDANIQWNWVRNPEGTAAVFTTAALTTDTVIIGPGSADLWVSSEATDTDLEVTISEIRPDGSETYVQSGWLRASLRALNESTSTELRPVHDYFKSDMQLLTPNEPVLARVEMFPVAHPFRAGSKIRITIDTPGGNRGEWKFATLNAGEKVTIWHDAEHPSSIALSVVPNLDVPAGVAACGSLRGQPCRQK</sequence>
<dbReference type="NCBIfam" id="TIGR00976">
    <property type="entry name" value="CocE_NonD"/>
    <property type="match status" value="2"/>
</dbReference>
<dbReference type="InterPro" id="IPR013783">
    <property type="entry name" value="Ig-like_fold"/>
</dbReference>
<dbReference type="SMART" id="SM00939">
    <property type="entry name" value="PepX_C"/>
    <property type="match status" value="1"/>
</dbReference>
<dbReference type="Pfam" id="PF02129">
    <property type="entry name" value="Peptidase_S15"/>
    <property type="match status" value="1"/>
</dbReference>
<dbReference type="InterPro" id="IPR029058">
    <property type="entry name" value="AB_hydrolase_fold"/>
</dbReference>
<dbReference type="Gene3D" id="2.60.40.10">
    <property type="entry name" value="Immunoglobulins"/>
    <property type="match status" value="1"/>
</dbReference>
<dbReference type="Gene3D" id="2.60.120.260">
    <property type="entry name" value="Galactose-binding domain-like"/>
    <property type="match status" value="1"/>
</dbReference>